<dbReference type="InterPro" id="IPR018535">
    <property type="entry name" value="DUF1996"/>
</dbReference>
<organism evidence="2 3">
    <name type="scientific">Ephemerocybe angulata</name>
    <dbReference type="NCBI Taxonomy" id="980116"/>
    <lineage>
        <taxon>Eukaryota</taxon>
        <taxon>Fungi</taxon>
        <taxon>Dikarya</taxon>
        <taxon>Basidiomycota</taxon>
        <taxon>Agaricomycotina</taxon>
        <taxon>Agaricomycetes</taxon>
        <taxon>Agaricomycetidae</taxon>
        <taxon>Agaricales</taxon>
        <taxon>Agaricineae</taxon>
        <taxon>Psathyrellaceae</taxon>
        <taxon>Ephemerocybe</taxon>
    </lineage>
</organism>
<evidence type="ECO:0000313" key="3">
    <source>
        <dbReference type="Proteomes" id="UP000521943"/>
    </source>
</evidence>
<reference evidence="2 3" key="1">
    <citation type="submission" date="2020-07" db="EMBL/GenBank/DDBJ databases">
        <title>Comparative genomics of pyrophilous fungi reveals a link between fire events and developmental genes.</title>
        <authorList>
            <consortium name="DOE Joint Genome Institute"/>
            <person name="Steindorff A.S."/>
            <person name="Carver A."/>
            <person name="Calhoun S."/>
            <person name="Stillman K."/>
            <person name="Liu H."/>
            <person name="Lipzen A."/>
            <person name="Pangilinan J."/>
            <person name="Labutti K."/>
            <person name="Bruns T.D."/>
            <person name="Grigoriev I.V."/>
        </authorList>
    </citation>
    <scope>NUCLEOTIDE SEQUENCE [LARGE SCALE GENOMIC DNA]</scope>
    <source>
        <strain evidence="2 3">CBS 144469</strain>
    </source>
</reference>
<dbReference type="OrthoDB" id="74764at2759"/>
<name>A0A8H6HVJ8_9AGAR</name>
<dbReference type="PANTHER" id="PTHR43662">
    <property type="match status" value="1"/>
</dbReference>
<dbReference type="AlphaFoldDB" id="A0A8H6HVJ8"/>
<sequence length="323" mass="35132">MPTTNDISKIATCTSCQVIENKSNYWTAVLFFKHSNGSFMRVPQVPNLNTGKPNGGMTVYYVQTSPEVTAFPPGFRMITGNPYLRTSDSKGPPKVTSFRCLDPDLTDHNVGQPPGGGPDPVGFPPQRCDGVIRSQTYFPQCWDGVNVDSDDHASHIVHPIGPIDPATGLNFYRSVCPDSHPIKTPMILFETIWDVQPFKDVWPQDGTQPLVYSMGDPTGFGHHGDYMFGWEGDALQRAMDICTEFNGDIRYCKELSVQGDEGINGCTLKGVVNEPIEGYLDRLPGCNPIQDGPQDATMVEGCGAISTTIALSAALQTPVPTNA</sequence>
<dbReference type="EMBL" id="JACGCI010000038">
    <property type="protein sequence ID" value="KAF6753655.1"/>
    <property type="molecule type" value="Genomic_DNA"/>
</dbReference>
<feature type="domain" description="DUF1996" evidence="1">
    <location>
        <begin position="9"/>
        <end position="230"/>
    </location>
</feature>
<gene>
    <name evidence="2" type="ORF">DFP72DRAFT_990642</name>
</gene>
<proteinExistence type="predicted"/>
<accession>A0A8H6HVJ8</accession>
<dbReference type="PANTHER" id="PTHR43662:SF3">
    <property type="entry name" value="DOMAIN PROTEIN, PUTATIVE (AFU_ORTHOLOGUE AFUA_6G11970)-RELATED"/>
    <property type="match status" value="1"/>
</dbReference>
<protein>
    <recommendedName>
        <fullName evidence="1">DUF1996 domain-containing protein</fullName>
    </recommendedName>
</protein>
<evidence type="ECO:0000259" key="1">
    <source>
        <dbReference type="Pfam" id="PF09362"/>
    </source>
</evidence>
<dbReference type="Pfam" id="PF09362">
    <property type="entry name" value="DUF1996"/>
    <property type="match status" value="1"/>
</dbReference>
<comment type="caution">
    <text evidence="2">The sequence shown here is derived from an EMBL/GenBank/DDBJ whole genome shotgun (WGS) entry which is preliminary data.</text>
</comment>
<keyword evidence="3" id="KW-1185">Reference proteome</keyword>
<evidence type="ECO:0000313" key="2">
    <source>
        <dbReference type="EMBL" id="KAF6753655.1"/>
    </source>
</evidence>
<dbReference type="Proteomes" id="UP000521943">
    <property type="component" value="Unassembled WGS sequence"/>
</dbReference>